<dbReference type="PROSITE" id="PS51176">
    <property type="entry name" value="PDH_ADH"/>
    <property type="match status" value="1"/>
</dbReference>
<dbReference type="InterPro" id="IPR008927">
    <property type="entry name" value="6-PGluconate_DH-like_C_sf"/>
</dbReference>
<dbReference type="InterPro" id="IPR036291">
    <property type="entry name" value="NAD(P)-bd_dom_sf"/>
</dbReference>
<keyword evidence="6" id="KW-1185">Reference proteome</keyword>
<dbReference type="InterPro" id="IPR050812">
    <property type="entry name" value="Preph/Arog_dehydrog"/>
</dbReference>
<dbReference type="EMBL" id="FTOO01000008">
    <property type="protein sequence ID" value="SIS96563.1"/>
    <property type="molecule type" value="Genomic_DNA"/>
</dbReference>
<accession>A0A1N7NDS8</accession>
<dbReference type="OrthoDB" id="9802008at2"/>
<dbReference type="Pfam" id="PF02153">
    <property type="entry name" value="PDH_N"/>
    <property type="match status" value="1"/>
</dbReference>
<dbReference type="PANTHER" id="PTHR21363:SF0">
    <property type="entry name" value="PREPHENATE DEHYDROGENASE [NADP(+)]"/>
    <property type="match status" value="1"/>
</dbReference>
<dbReference type="RefSeq" id="WP_076347652.1">
    <property type="nucleotide sequence ID" value="NZ_FTOO01000008.1"/>
</dbReference>
<evidence type="ECO:0000313" key="5">
    <source>
        <dbReference type="EMBL" id="SIS96563.1"/>
    </source>
</evidence>
<keyword evidence="2" id="KW-0560">Oxidoreductase</keyword>
<proteinExistence type="inferred from homology"/>
<evidence type="ECO:0000256" key="1">
    <source>
        <dbReference type="ARBA" id="ARBA00007964"/>
    </source>
</evidence>
<gene>
    <name evidence="5" type="ORF">SAMN05421799_10852</name>
</gene>
<protein>
    <submittedName>
        <fullName evidence="5">Cyclohexadieny/prephenate dehydrogenase/prephenate dehydrogenase</fullName>
    </submittedName>
</protein>
<dbReference type="AlphaFoldDB" id="A0A1N7NDS8"/>
<dbReference type="GO" id="GO:0008977">
    <property type="term" value="F:prephenate dehydrogenase (NAD+) activity"/>
    <property type="evidence" value="ECO:0007669"/>
    <property type="project" value="InterPro"/>
</dbReference>
<dbReference type="InterPro" id="IPR003099">
    <property type="entry name" value="Prephen_DH"/>
</dbReference>
<dbReference type="PANTHER" id="PTHR21363">
    <property type="entry name" value="PREPHENATE DEHYDROGENASE"/>
    <property type="match status" value="1"/>
</dbReference>
<dbReference type="GO" id="GO:0070403">
    <property type="term" value="F:NAD+ binding"/>
    <property type="evidence" value="ECO:0007669"/>
    <property type="project" value="InterPro"/>
</dbReference>
<evidence type="ECO:0000256" key="2">
    <source>
        <dbReference type="ARBA" id="ARBA00023002"/>
    </source>
</evidence>
<dbReference type="Gene3D" id="3.40.50.720">
    <property type="entry name" value="NAD(P)-binding Rossmann-like Domain"/>
    <property type="match status" value="1"/>
</dbReference>
<dbReference type="InterPro" id="IPR046826">
    <property type="entry name" value="PDH_N"/>
</dbReference>
<dbReference type="GO" id="GO:0004665">
    <property type="term" value="F:prephenate dehydrogenase (NADP+) activity"/>
    <property type="evidence" value="ECO:0007669"/>
    <property type="project" value="InterPro"/>
</dbReference>
<comment type="pathway">
    <text evidence="3">Amino-acid biosynthesis.</text>
</comment>
<evidence type="ECO:0000259" key="4">
    <source>
        <dbReference type="PROSITE" id="PS51176"/>
    </source>
</evidence>
<evidence type="ECO:0000256" key="3">
    <source>
        <dbReference type="ARBA" id="ARBA00029440"/>
    </source>
</evidence>
<dbReference type="STRING" id="252246.SAMN05421799_10852"/>
<evidence type="ECO:0000313" key="6">
    <source>
        <dbReference type="Proteomes" id="UP000186156"/>
    </source>
</evidence>
<sequence length="281" mass="30809">MALKRVLCIGAGLIGGSMGLALSRRMPHLELDAVEVDAAYREQAMTLSAFRHLWHAVESAPADYDLAVLAVPVEAAIQLLPRLRGKAHWVMDVCSVKRPVVEAMDRLLAGTRAVPSHPMAGKAQGGPLAADEALFEGRPWIFLKTHRPPGEIEDLVVRLGARVVYVDDADEHDRRMAEVSHGIHLASQCAALAGQTDPAMLAEVAGPAFWDVTRLAASPSEFWIQTLEANRDHVIAWLAQFEAAARAFRTALERKDTAGVQILLEEARRRRERAEAARTKK</sequence>
<dbReference type="InterPro" id="IPR046825">
    <property type="entry name" value="PDH_C"/>
</dbReference>
<dbReference type="Proteomes" id="UP000186156">
    <property type="component" value="Unassembled WGS sequence"/>
</dbReference>
<feature type="domain" description="Prephenate/arogenate dehydrogenase" evidence="4">
    <location>
        <begin position="4"/>
        <end position="281"/>
    </location>
</feature>
<comment type="similarity">
    <text evidence="1">Belongs to the prephenate/arogenate dehydrogenase family.</text>
</comment>
<dbReference type="Pfam" id="PF20463">
    <property type="entry name" value="PDH_C"/>
    <property type="match status" value="1"/>
</dbReference>
<reference evidence="6" key="1">
    <citation type="submission" date="2017-01" db="EMBL/GenBank/DDBJ databases">
        <authorList>
            <person name="Varghese N."/>
            <person name="Submissions S."/>
        </authorList>
    </citation>
    <scope>NUCLEOTIDE SEQUENCE [LARGE SCALE GENOMIC DNA]</scope>
    <source>
        <strain evidence="6">DSM 16176</strain>
    </source>
</reference>
<organism evidence="5 6">
    <name type="scientific">Alicyclobacillus vulcanalis</name>
    <dbReference type="NCBI Taxonomy" id="252246"/>
    <lineage>
        <taxon>Bacteria</taxon>
        <taxon>Bacillati</taxon>
        <taxon>Bacillota</taxon>
        <taxon>Bacilli</taxon>
        <taxon>Bacillales</taxon>
        <taxon>Alicyclobacillaceae</taxon>
        <taxon>Alicyclobacillus</taxon>
    </lineage>
</organism>
<dbReference type="SUPFAM" id="SSF51735">
    <property type="entry name" value="NAD(P)-binding Rossmann-fold domains"/>
    <property type="match status" value="1"/>
</dbReference>
<dbReference type="Gene3D" id="1.10.3660.10">
    <property type="entry name" value="6-phosphogluconate dehydrogenase C-terminal like domain"/>
    <property type="match status" value="1"/>
</dbReference>
<dbReference type="SUPFAM" id="SSF48179">
    <property type="entry name" value="6-phosphogluconate dehydrogenase C-terminal domain-like"/>
    <property type="match status" value="1"/>
</dbReference>
<dbReference type="GO" id="GO:0006571">
    <property type="term" value="P:tyrosine biosynthetic process"/>
    <property type="evidence" value="ECO:0007669"/>
    <property type="project" value="InterPro"/>
</dbReference>
<name>A0A1N7NDS8_9BACL</name>